<dbReference type="PANTHER" id="PTHR24296">
    <property type="entry name" value="CYTOCHROME P450"/>
    <property type="match status" value="1"/>
</dbReference>
<evidence type="ECO:0000256" key="5">
    <source>
        <dbReference type="ARBA" id="ARBA00023004"/>
    </source>
</evidence>
<keyword evidence="7" id="KW-1185">Reference proteome</keyword>
<dbReference type="Proteomes" id="UP000596660">
    <property type="component" value="Unplaced"/>
</dbReference>
<dbReference type="EnsemblPlants" id="AUR62001179-RA">
    <property type="protein sequence ID" value="AUR62001179-RA:cds"/>
    <property type="gene ID" value="AUR62001179"/>
</dbReference>
<evidence type="ECO:0000256" key="3">
    <source>
        <dbReference type="ARBA" id="ARBA00022723"/>
    </source>
</evidence>
<keyword evidence="5" id="KW-0408">Iron</keyword>
<dbReference type="Gene3D" id="1.10.630.10">
    <property type="entry name" value="Cytochrome P450"/>
    <property type="match status" value="1"/>
</dbReference>
<accession>A0A803KQ73</accession>
<dbReference type="Gramene" id="AUR62001179-RA">
    <property type="protein sequence ID" value="AUR62001179-RA:cds"/>
    <property type="gene ID" value="AUR62001179"/>
</dbReference>
<keyword evidence="4" id="KW-0560">Oxidoreductase</keyword>
<proteinExistence type="inferred from homology"/>
<protein>
    <submittedName>
        <fullName evidence="6">Uncharacterized protein</fullName>
    </submittedName>
</protein>
<reference evidence="6" key="2">
    <citation type="submission" date="2021-03" db="UniProtKB">
        <authorList>
            <consortium name="EnsemblPlants"/>
        </authorList>
    </citation>
    <scope>IDENTIFICATION</scope>
</reference>
<evidence type="ECO:0000313" key="6">
    <source>
        <dbReference type="EnsemblPlants" id="AUR62001179-RA:cds"/>
    </source>
</evidence>
<dbReference type="GO" id="GO:0020037">
    <property type="term" value="F:heme binding"/>
    <property type="evidence" value="ECO:0007669"/>
    <property type="project" value="InterPro"/>
</dbReference>
<reference evidence="6" key="1">
    <citation type="journal article" date="2017" name="Nature">
        <title>The genome of Chenopodium quinoa.</title>
        <authorList>
            <person name="Jarvis D.E."/>
            <person name="Ho Y.S."/>
            <person name="Lightfoot D.J."/>
            <person name="Schmoeckel S.M."/>
            <person name="Li B."/>
            <person name="Borm T.J.A."/>
            <person name="Ohyanagi H."/>
            <person name="Mineta K."/>
            <person name="Michell C.T."/>
            <person name="Saber N."/>
            <person name="Kharbatia N.M."/>
            <person name="Rupper R.R."/>
            <person name="Sharp A.R."/>
            <person name="Dally N."/>
            <person name="Boughton B.A."/>
            <person name="Woo Y.H."/>
            <person name="Gao G."/>
            <person name="Schijlen E.G.W.M."/>
            <person name="Guo X."/>
            <person name="Momin A.A."/>
            <person name="Negrao S."/>
            <person name="Al-Babili S."/>
            <person name="Gehring C."/>
            <person name="Roessner U."/>
            <person name="Jung C."/>
            <person name="Murphy K."/>
            <person name="Arold S.T."/>
            <person name="Gojobori T."/>
            <person name="van der Linden C.G."/>
            <person name="van Loo E.N."/>
            <person name="Jellen E.N."/>
            <person name="Maughan P.J."/>
            <person name="Tester M."/>
        </authorList>
    </citation>
    <scope>NUCLEOTIDE SEQUENCE [LARGE SCALE GENOMIC DNA]</scope>
    <source>
        <strain evidence="6">cv. PI 614886</strain>
    </source>
</reference>
<comment type="similarity">
    <text evidence="2">Belongs to the cytochrome P450 family.</text>
</comment>
<organism evidence="6 7">
    <name type="scientific">Chenopodium quinoa</name>
    <name type="common">Quinoa</name>
    <dbReference type="NCBI Taxonomy" id="63459"/>
    <lineage>
        <taxon>Eukaryota</taxon>
        <taxon>Viridiplantae</taxon>
        <taxon>Streptophyta</taxon>
        <taxon>Embryophyta</taxon>
        <taxon>Tracheophyta</taxon>
        <taxon>Spermatophyta</taxon>
        <taxon>Magnoliopsida</taxon>
        <taxon>eudicotyledons</taxon>
        <taxon>Gunneridae</taxon>
        <taxon>Pentapetalae</taxon>
        <taxon>Caryophyllales</taxon>
        <taxon>Chenopodiaceae</taxon>
        <taxon>Chenopodioideae</taxon>
        <taxon>Atripliceae</taxon>
        <taxon>Chenopodium</taxon>
    </lineage>
</organism>
<evidence type="ECO:0000256" key="4">
    <source>
        <dbReference type="ARBA" id="ARBA00023002"/>
    </source>
</evidence>
<evidence type="ECO:0000256" key="2">
    <source>
        <dbReference type="ARBA" id="ARBA00010617"/>
    </source>
</evidence>
<name>A0A803KQ73_CHEQI</name>
<evidence type="ECO:0000313" key="7">
    <source>
        <dbReference type="Proteomes" id="UP000596660"/>
    </source>
</evidence>
<sequence length="183" mass="21053">MAIIWEETDRRLIPLLDNVSKRGVEIDVQDIFKRFTYDNVCNIVMDYDPKFLALELPPIPVSQAVIDIEEFSTLLKPNTVESDILPSGHRMEPDMQIIFDAYAKGRMKSIWGDDWPRICQREDMALTQLKFVVAAIIRRYDIEVVQGHQVVPDISVTLQMKHGCQARLHVVKVKFCLSLVLPS</sequence>
<dbReference type="GO" id="GO:0004497">
    <property type="term" value="F:monooxygenase activity"/>
    <property type="evidence" value="ECO:0007669"/>
    <property type="project" value="InterPro"/>
</dbReference>
<keyword evidence="3" id="KW-0479">Metal-binding</keyword>
<comment type="cofactor">
    <cofactor evidence="1">
        <name>heme</name>
        <dbReference type="ChEBI" id="CHEBI:30413"/>
    </cofactor>
</comment>
<dbReference type="SUPFAM" id="SSF48264">
    <property type="entry name" value="Cytochrome P450"/>
    <property type="match status" value="1"/>
</dbReference>
<dbReference type="InterPro" id="IPR036396">
    <property type="entry name" value="Cyt_P450_sf"/>
</dbReference>
<dbReference type="GO" id="GO:0016705">
    <property type="term" value="F:oxidoreductase activity, acting on paired donors, with incorporation or reduction of molecular oxygen"/>
    <property type="evidence" value="ECO:0007669"/>
    <property type="project" value="InterPro"/>
</dbReference>
<dbReference type="GO" id="GO:0005506">
    <property type="term" value="F:iron ion binding"/>
    <property type="evidence" value="ECO:0007669"/>
    <property type="project" value="InterPro"/>
</dbReference>
<dbReference type="AlphaFoldDB" id="A0A803KQ73"/>
<evidence type="ECO:0000256" key="1">
    <source>
        <dbReference type="ARBA" id="ARBA00001971"/>
    </source>
</evidence>